<reference evidence="2" key="1">
    <citation type="journal article" date="2013" name="Genome Announc.">
        <title>Draft Genome Sequence of Agarivorans albus Strain MKT 106T, an Agarolytic Marine Bacterium.</title>
        <authorList>
            <person name="Yasuike M."/>
            <person name="Nakamura Y."/>
            <person name="Kai W."/>
            <person name="Fujiwara A."/>
            <person name="Fukui Y."/>
            <person name="Satomi M."/>
            <person name="Sano M."/>
        </authorList>
    </citation>
    <scope>NUCLEOTIDE SEQUENCE [LARGE SCALE GENOMIC DNA]</scope>
</reference>
<accession>R9PKD8</accession>
<keyword evidence="1" id="KW-1133">Transmembrane helix</keyword>
<dbReference type="EMBL" id="BARX01000011">
    <property type="protein sequence ID" value="GAD01805.1"/>
    <property type="molecule type" value="Genomic_DNA"/>
</dbReference>
<protein>
    <submittedName>
        <fullName evidence="2">Uncharacterized protein</fullName>
    </submittedName>
</protein>
<dbReference type="AlphaFoldDB" id="R9PKD8"/>
<comment type="caution">
    <text evidence="2">The sequence shown here is derived from an EMBL/GenBank/DDBJ whole genome shotgun (WGS) entry which is preliminary data.</text>
</comment>
<keyword evidence="1" id="KW-0472">Membrane</keyword>
<dbReference type="STRING" id="1331007.AALB_1885"/>
<feature type="transmembrane region" description="Helical" evidence="1">
    <location>
        <begin position="12"/>
        <end position="34"/>
    </location>
</feature>
<dbReference type="Proteomes" id="UP000014461">
    <property type="component" value="Unassembled WGS sequence"/>
</dbReference>
<gene>
    <name evidence="2" type="ORF">AALB_1885</name>
</gene>
<keyword evidence="1" id="KW-0812">Transmembrane</keyword>
<evidence type="ECO:0000313" key="2">
    <source>
        <dbReference type="EMBL" id="GAD01805.1"/>
    </source>
</evidence>
<evidence type="ECO:0000256" key="1">
    <source>
        <dbReference type="SAM" id="Phobius"/>
    </source>
</evidence>
<name>R9PKD8_AGAAL</name>
<evidence type="ECO:0000313" key="3">
    <source>
        <dbReference type="Proteomes" id="UP000014461"/>
    </source>
</evidence>
<sequence length="42" mass="5154">MWSWLNKRDCEGYFSLSFMLEHLAAVNCWLSLYAKYKQLLMY</sequence>
<proteinExistence type="predicted"/>
<organism evidence="2 3">
    <name type="scientific">Agarivorans albus MKT 106</name>
    <dbReference type="NCBI Taxonomy" id="1331007"/>
    <lineage>
        <taxon>Bacteria</taxon>
        <taxon>Pseudomonadati</taxon>
        <taxon>Pseudomonadota</taxon>
        <taxon>Gammaproteobacteria</taxon>
        <taxon>Alteromonadales</taxon>
        <taxon>Alteromonadaceae</taxon>
        <taxon>Agarivorans</taxon>
    </lineage>
</organism>
<keyword evidence="3" id="KW-1185">Reference proteome</keyword>